<evidence type="ECO:0000256" key="1">
    <source>
        <dbReference type="SAM" id="SignalP"/>
    </source>
</evidence>
<protein>
    <recommendedName>
        <fullName evidence="4">Lipoprotein</fullName>
    </recommendedName>
</protein>
<organism evidence="2 3">
    <name type="scientific">Saccharibacillus kuerlensis</name>
    <dbReference type="NCBI Taxonomy" id="459527"/>
    <lineage>
        <taxon>Bacteria</taxon>
        <taxon>Bacillati</taxon>
        <taxon>Bacillota</taxon>
        <taxon>Bacilli</taxon>
        <taxon>Bacillales</taxon>
        <taxon>Paenibacillaceae</taxon>
        <taxon>Saccharibacillus</taxon>
    </lineage>
</organism>
<evidence type="ECO:0000313" key="2">
    <source>
        <dbReference type="EMBL" id="GGO02340.1"/>
    </source>
</evidence>
<accession>A0ABQ2L476</accession>
<dbReference type="PROSITE" id="PS51257">
    <property type="entry name" value="PROKAR_LIPOPROTEIN"/>
    <property type="match status" value="1"/>
</dbReference>
<comment type="caution">
    <text evidence="2">The sequence shown here is derived from an EMBL/GenBank/DDBJ whole genome shotgun (WGS) entry which is preliminary data.</text>
</comment>
<feature type="chain" id="PRO_5047284240" description="Lipoprotein" evidence="1">
    <location>
        <begin position="29"/>
        <end position="150"/>
    </location>
</feature>
<sequence length="150" mass="16502">MKKCRSEKIFGVLILFALILAISGCGQASVPPKAAAETLSGERMEMVQGSYHWKGNEVERDTPPELIRMEDVLAFPPTGGIRLEFEGEEPFEVSAELWDMENPQGAAIPVGNGTAITLPKTPGYYALNVRAVWQNKDYATYALSIEIEEP</sequence>
<dbReference type="Proteomes" id="UP000606653">
    <property type="component" value="Unassembled WGS sequence"/>
</dbReference>
<dbReference type="EMBL" id="BMLN01000006">
    <property type="protein sequence ID" value="GGO02340.1"/>
    <property type="molecule type" value="Genomic_DNA"/>
</dbReference>
<evidence type="ECO:0008006" key="4">
    <source>
        <dbReference type="Google" id="ProtNLM"/>
    </source>
</evidence>
<name>A0ABQ2L476_9BACL</name>
<keyword evidence="3" id="KW-1185">Reference proteome</keyword>
<dbReference type="RefSeq" id="WP_018976364.1">
    <property type="nucleotide sequence ID" value="NZ_BMLN01000006.1"/>
</dbReference>
<reference evidence="3" key="1">
    <citation type="journal article" date="2019" name="Int. J. Syst. Evol. Microbiol.">
        <title>The Global Catalogue of Microorganisms (GCM) 10K type strain sequencing project: providing services to taxonomists for standard genome sequencing and annotation.</title>
        <authorList>
            <consortium name="The Broad Institute Genomics Platform"/>
            <consortium name="The Broad Institute Genome Sequencing Center for Infectious Disease"/>
            <person name="Wu L."/>
            <person name="Ma J."/>
        </authorList>
    </citation>
    <scope>NUCLEOTIDE SEQUENCE [LARGE SCALE GENOMIC DNA]</scope>
    <source>
        <strain evidence="3">CGMCC 1.6964</strain>
    </source>
</reference>
<feature type="signal peptide" evidence="1">
    <location>
        <begin position="1"/>
        <end position="28"/>
    </location>
</feature>
<keyword evidence="1" id="KW-0732">Signal</keyword>
<gene>
    <name evidence="2" type="ORF">GCM10010969_25550</name>
</gene>
<evidence type="ECO:0000313" key="3">
    <source>
        <dbReference type="Proteomes" id="UP000606653"/>
    </source>
</evidence>
<proteinExistence type="predicted"/>